<evidence type="ECO:0000313" key="5">
    <source>
        <dbReference type="Proteomes" id="UP000520770"/>
    </source>
</evidence>
<dbReference type="EMBL" id="JACIGW010000001">
    <property type="protein sequence ID" value="MBB4347781.1"/>
    <property type="molecule type" value="Genomic_DNA"/>
</dbReference>
<evidence type="ECO:0000313" key="6">
    <source>
        <dbReference type="Proteomes" id="UP000524535"/>
    </source>
</evidence>
<evidence type="ECO:0000313" key="7">
    <source>
        <dbReference type="Proteomes" id="UP000576087"/>
    </source>
</evidence>
<organism evidence="2 5">
    <name type="scientific">Aliirhizobium cellulosilyticum</name>
    <dbReference type="NCBI Taxonomy" id="393664"/>
    <lineage>
        <taxon>Bacteria</taxon>
        <taxon>Pseudomonadati</taxon>
        <taxon>Pseudomonadota</taxon>
        <taxon>Alphaproteobacteria</taxon>
        <taxon>Hyphomicrobiales</taxon>
        <taxon>Rhizobiaceae</taxon>
        <taxon>Aliirhizobium</taxon>
    </lineage>
</organism>
<accession>A0A7W6S5Y0</accession>
<evidence type="ECO:0000313" key="3">
    <source>
        <dbReference type="EMBL" id="MBB4409825.1"/>
    </source>
</evidence>
<evidence type="ECO:0000313" key="4">
    <source>
        <dbReference type="EMBL" id="MBB4444512.1"/>
    </source>
</evidence>
<name>A0A7W6S5Y0_9HYPH</name>
<keyword evidence="6" id="KW-1185">Reference proteome</keyword>
<dbReference type="AlphaFoldDB" id="A0A7W6S5Y0"/>
<gene>
    <name evidence="3" type="ORF">GGE31_000296</name>
    <name evidence="2" type="ORF">GGE33_001489</name>
    <name evidence="4" type="ORF">GGE35_000294</name>
</gene>
<dbReference type="Proteomes" id="UP000524535">
    <property type="component" value="Unassembled WGS sequence"/>
</dbReference>
<feature type="compositionally biased region" description="Basic and acidic residues" evidence="1">
    <location>
        <begin position="42"/>
        <end position="51"/>
    </location>
</feature>
<comment type="caution">
    <text evidence="2">The sequence shown here is derived from an EMBL/GenBank/DDBJ whole genome shotgun (WGS) entry which is preliminary data.</text>
</comment>
<dbReference type="EMBL" id="JACIHM010000001">
    <property type="protein sequence ID" value="MBB4444512.1"/>
    <property type="molecule type" value="Genomic_DNA"/>
</dbReference>
<dbReference type="Proteomes" id="UP000576087">
    <property type="component" value="Unassembled WGS sequence"/>
</dbReference>
<sequence length="63" mass="6831">MGTVHGSSGHPRVKPEDEDDGREGGAKVPKASGVGDAIAQNRMREIIHFEPRPISPISKTRRN</sequence>
<dbReference type="EMBL" id="JACIGY010000001">
    <property type="protein sequence ID" value="MBB4409825.1"/>
    <property type="molecule type" value="Genomic_DNA"/>
</dbReference>
<protein>
    <submittedName>
        <fullName evidence="2">Uncharacterized protein</fullName>
    </submittedName>
</protein>
<proteinExistence type="predicted"/>
<evidence type="ECO:0000256" key="1">
    <source>
        <dbReference type="SAM" id="MobiDB-lite"/>
    </source>
</evidence>
<feature type="region of interest" description="Disordered" evidence="1">
    <location>
        <begin position="1"/>
        <end position="63"/>
    </location>
</feature>
<evidence type="ECO:0000313" key="2">
    <source>
        <dbReference type="EMBL" id="MBB4347781.1"/>
    </source>
</evidence>
<dbReference type="Proteomes" id="UP000520770">
    <property type="component" value="Unassembled WGS sequence"/>
</dbReference>
<reference evidence="5 6" key="1">
    <citation type="submission" date="2020-08" db="EMBL/GenBank/DDBJ databases">
        <title>Genomic Encyclopedia of Type Strains, Phase IV (KMG-V): Genome sequencing to study the core and pangenomes of soil and plant-associated prokaryotes.</title>
        <authorList>
            <person name="Whitman W."/>
        </authorList>
    </citation>
    <scope>NUCLEOTIDE SEQUENCE [LARGE SCALE GENOMIC DNA]</scope>
    <source>
        <strain evidence="3 6">SEMIA 444</strain>
        <strain evidence="2 5">SEMIA 448</strain>
        <strain evidence="4 7">SEMIA 452</strain>
    </source>
</reference>